<proteinExistence type="predicted"/>
<dbReference type="EMBL" id="JAVRJZ010000020">
    <property type="protein sequence ID" value="KAK2705462.1"/>
    <property type="molecule type" value="Genomic_DNA"/>
</dbReference>
<evidence type="ECO:0000313" key="3">
    <source>
        <dbReference type="Proteomes" id="UP001187531"/>
    </source>
</evidence>
<accession>A0AA88KVS6</accession>
<reference evidence="2" key="1">
    <citation type="submission" date="2023-07" db="EMBL/GenBank/DDBJ databases">
        <title>Chromosome-level genome assembly of Artemia franciscana.</title>
        <authorList>
            <person name="Jo E."/>
        </authorList>
    </citation>
    <scope>NUCLEOTIDE SEQUENCE</scope>
    <source>
        <tissue evidence="2">Whole body</tissue>
    </source>
</reference>
<feature type="coiled-coil region" evidence="1">
    <location>
        <begin position="25"/>
        <end position="114"/>
    </location>
</feature>
<organism evidence="2 3">
    <name type="scientific">Artemia franciscana</name>
    <name type="common">Brine shrimp</name>
    <name type="synonym">Artemia sanfranciscana</name>
    <dbReference type="NCBI Taxonomy" id="6661"/>
    <lineage>
        <taxon>Eukaryota</taxon>
        <taxon>Metazoa</taxon>
        <taxon>Ecdysozoa</taxon>
        <taxon>Arthropoda</taxon>
        <taxon>Crustacea</taxon>
        <taxon>Branchiopoda</taxon>
        <taxon>Anostraca</taxon>
        <taxon>Artemiidae</taxon>
        <taxon>Artemia</taxon>
    </lineage>
</organism>
<dbReference type="AlphaFoldDB" id="A0AA88KVS6"/>
<sequence>MKYHRENQDKRYYSLANPKKLEVELATLKSNNARLTAALQESTANVEEWKRQLEAFKEENIALKSKLLDTETNKGNELNNGELKKEITTLRLKCDSLETELKTKDEKVKDLSTELKDSLSVWEILSVYTKSRKKMRKPRVSCYPKLTQRLTAFVPKSILVENLRFVFHKKIKEIEDAHIDARRNELNNGELKKEITTLRLKCDSLETELKTKDEKVKDLSTELKDSSSVMENFKCLYEESQENEKTTRLVLSQIDAALNSIRSQIHFS</sequence>
<dbReference type="PANTHER" id="PTHR10918">
    <property type="entry name" value="HOMER"/>
    <property type="match status" value="1"/>
</dbReference>
<evidence type="ECO:0000313" key="2">
    <source>
        <dbReference type="EMBL" id="KAK2705462.1"/>
    </source>
</evidence>
<dbReference type="Proteomes" id="UP001187531">
    <property type="component" value="Unassembled WGS sequence"/>
</dbReference>
<gene>
    <name evidence="2" type="ORF">QYM36_015748</name>
</gene>
<name>A0AA88KVS6_ARTSF</name>
<keyword evidence="3" id="KW-1185">Reference proteome</keyword>
<comment type="caution">
    <text evidence="2">The sequence shown here is derived from an EMBL/GenBank/DDBJ whole genome shotgun (WGS) entry which is preliminary data.</text>
</comment>
<evidence type="ECO:0000256" key="1">
    <source>
        <dbReference type="SAM" id="Coils"/>
    </source>
</evidence>
<keyword evidence="1" id="KW-0175">Coiled coil</keyword>
<protein>
    <submittedName>
        <fullName evidence="2">Uncharacterized protein</fullName>
    </submittedName>
</protein>
<feature type="coiled-coil region" evidence="1">
    <location>
        <begin position="188"/>
        <end position="222"/>
    </location>
</feature>
<dbReference type="GO" id="GO:0035256">
    <property type="term" value="F:G protein-coupled glutamate receptor binding"/>
    <property type="evidence" value="ECO:0007669"/>
    <property type="project" value="InterPro"/>
</dbReference>
<dbReference type="InterPro" id="IPR045027">
    <property type="entry name" value="Homer"/>
</dbReference>